<reference evidence="2" key="1">
    <citation type="submission" date="2020-05" db="EMBL/GenBank/DDBJ databases">
        <authorList>
            <person name="Chiriac C."/>
            <person name="Salcher M."/>
            <person name="Ghai R."/>
            <person name="Kavagutti S V."/>
        </authorList>
    </citation>
    <scope>NUCLEOTIDE SEQUENCE</scope>
</reference>
<dbReference type="CDD" id="cd04301">
    <property type="entry name" value="NAT_SF"/>
    <property type="match status" value="1"/>
</dbReference>
<dbReference type="InterPro" id="IPR053144">
    <property type="entry name" value="Acetyltransferase_Butenolide"/>
</dbReference>
<dbReference type="PANTHER" id="PTHR43233">
    <property type="entry name" value="FAMILY N-ACETYLTRANSFERASE, PUTATIVE (AFU_ORTHOLOGUE AFUA_6G03350)-RELATED"/>
    <property type="match status" value="1"/>
</dbReference>
<gene>
    <name evidence="2" type="ORF">UFOPK2399_00910</name>
</gene>
<name>A0A6J6PCD7_9ZZZZ</name>
<dbReference type="SUPFAM" id="SSF55729">
    <property type="entry name" value="Acyl-CoA N-acyltransferases (Nat)"/>
    <property type="match status" value="1"/>
</dbReference>
<proteinExistence type="predicted"/>
<dbReference type="PROSITE" id="PS51186">
    <property type="entry name" value="GNAT"/>
    <property type="match status" value="1"/>
</dbReference>
<sequence>MIRDLGNGFELDDDPARIDVASVHRFLTEQAYWAIGRPYELQERLIREATRVVGVYRDGSQIGFARAVSDHNSFVYLADVYVDPAFRGHGLGIELVREMVENGPLSNRRWLLHTSDAHDLYRKFGFAEPDFKLMERPVQPPPGGNAGSGS</sequence>
<dbReference type="Gene3D" id="3.40.630.30">
    <property type="match status" value="1"/>
</dbReference>
<dbReference type="EMBL" id="CAEZXP010000002">
    <property type="protein sequence ID" value="CAB4694138.1"/>
    <property type="molecule type" value="Genomic_DNA"/>
</dbReference>
<feature type="domain" description="N-acetyltransferase" evidence="1">
    <location>
        <begin position="9"/>
        <end position="142"/>
    </location>
</feature>
<protein>
    <submittedName>
        <fullName evidence="2">Unannotated protein</fullName>
    </submittedName>
</protein>
<accession>A0A6J6PCD7</accession>
<evidence type="ECO:0000259" key="1">
    <source>
        <dbReference type="PROSITE" id="PS51186"/>
    </source>
</evidence>
<dbReference type="Pfam" id="PF00583">
    <property type="entry name" value="Acetyltransf_1"/>
    <property type="match status" value="1"/>
</dbReference>
<dbReference type="GO" id="GO:0016747">
    <property type="term" value="F:acyltransferase activity, transferring groups other than amino-acyl groups"/>
    <property type="evidence" value="ECO:0007669"/>
    <property type="project" value="InterPro"/>
</dbReference>
<dbReference type="InterPro" id="IPR016181">
    <property type="entry name" value="Acyl_CoA_acyltransferase"/>
</dbReference>
<dbReference type="InterPro" id="IPR000182">
    <property type="entry name" value="GNAT_dom"/>
</dbReference>
<organism evidence="2">
    <name type="scientific">freshwater metagenome</name>
    <dbReference type="NCBI Taxonomy" id="449393"/>
    <lineage>
        <taxon>unclassified sequences</taxon>
        <taxon>metagenomes</taxon>
        <taxon>ecological metagenomes</taxon>
    </lineage>
</organism>
<evidence type="ECO:0000313" key="2">
    <source>
        <dbReference type="EMBL" id="CAB4694138.1"/>
    </source>
</evidence>
<dbReference type="PANTHER" id="PTHR43233:SF1">
    <property type="entry name" value="FAMILY N-ACETYLTRANSFERASE, PUTATIVE (AFU_ORTHOLOGUE AFUA_6G03350)-RELATED"/>
    <property type="match status" value="1"/>
</dbReference>
<dbReference type="AlphaFoldDB" id="A0A6J6PCD7"/>